<name>A0A2I0K0D7_PUNGR</name>
<dbReference type="EMBL" id="PGOL01001070">
    <property type="protein sequence ID" value="PKI61166.1"/>
    <property type="molecule type" value="Genomic_DNA"/>
</dbReference>
<evidence type="ECO:0000313" key="2">
    <source>
        <dbReference type="EMBL" id="PKI61166.1"/>
    </source>
</evidence>
<organism evidence="2 3">
    <name type="scientific">Punica granatum</name>
    <name type="common">Pomegranate</name>
    <dbReference type="NCBI Taxonomy" id="22663"/>
    <lineage>
        <taxon>Eukaryota</taxon>
        <taxon>Viridiplantae</taxon>
        <taxon>Streptophyta</taxon>
        <taxon>Embryophyta</taxon>
        <taxon>Tracheophyta</taxon>
        <taxon>Spermatophyta</taxon>
        <taxon>Magnoliopsida</taxon>
        <taxon>eudicotyledons</taxon>
        <taxon>Gunneridae</taxon>
        <taxon>Pentapetalae</taxon>
        <taxon>rosids</taxon>
        <taxon>malvids</taxon>
        <taxon>Myrtales</taxon>
        <taxon>Lythraceae</taxon>
        <taxon>Punica</taxon>
    </lineage>
</organism>
<gene>
    <name evidence="2" type="ORF">CRG98_018486</name>
</gene>
<reference evidence="2 3" key="1">
    <citation type="submission" date="2017-11" db="EMBL/GenBank/DDBJ databases">
        <title>De-novo sequencing of pomegranate (Punica granatum L.) genome.</title>
        <authorList>
            <person name="Akparov Z."/>
            <person name="Amiraslanov A."/>
            <person name="Hajiyeva S."/>
            <person name="Abbasov M."/>
            <person name="Kaur K."/>
            <person name="Hamwieh A."/>
            <person name="Solovyev V."/>
            <person name="Salamov A."/>
            <person name="Braich B."/>
            <person name="Kosarev P."/>
            <person name="Mahmoud A."/>
            <person name="Hajiyev E."/>
            <person name="Babayeva S."/>
            <person name="Izzatullayeva V."/>
            <person name="Mammadov A."/>
            <person name="Mammadov A."/>
            <person name="Sharifova S."/>
            <person name="Ojaghi J."/>
            <person name="Eynullazada K."/>
            <person name="Bayramov B."/>
            <person name="Abdulazimova A."/>
            <person name="Shahmuradov I."/>
        </authorList>
    </citation>
    <scope>NUCLEOTIDE SEQUENCE [LARGE SCALE GENOMIC DNA]</scope>
    <source>
        <strain evidence="3">cv. AG2017</strain>
        <tissue evidence="2">Leaf</tissue>
    </source>
</reference>
<feature type="compositionally biased region" description="Gly residues" evidence="1">
    <location>
        <begin position="31"/>
        <end position="40"/>
    </location>
</feature>
<sequence>MGALDPVIEGLGWACEKKNELGRGPLAKGRPGSGGSGGDEAGACGSRPWTPRRRPEWTRDIALGAAGASPWSIGTSPALNQSESGGKVAVFRRKLRVLRSPNSPKREPIFRFRLLGRVPPAPNRMSVHLIAISSPFPLRFQLIWRKSRKTAIWGQFRAGGQPKGDKLGNDNFAPLGADGSKLG</sequence>
<dbReference type="Proteomes" id="UP000233551">
    <property type="component" value="Unassembled WGS sequence"/>
</dbReference>
<feature type="region of interest" description="Disordered" evidence="1">
    <location>
        <begin position="19"/>
        <end position="57"/>
    </location>
</feature>
<dbReference type="AlphaFoldDB" id="A0A2I0K0D7"/>
<protein>
    <submittedName>
        <fullName evidence="2">Uncharacterized protein</fullName>
    </submittedName>
</protein>
<evidence type="ECO:0000313" key="3">
    <source>
        <dbReference type="Proteomes" id="UP000233551"/>
    </source>
</evidence>
<accession>A0A2I0K0D7</accession>
<evidence type="ECO:0000256" key="1">
    <source>
        <dbReference type="SAM" id="MobiDB-lite"/>
    </source>
</evidence>
<proteinExistence type="predicted"/>
<comment type="caution">
    <text evidence="2">The sequence shown here is derived from an EMBL/GenBank/DDBJ whole genome shotgun (WGS) entry which is preliminary data.</text>
</comment>
<keyword evidence="3" id="KW-1185">Reference proteome</keyword>
<feature type="region of interest" description="Disordered" evidence="1">
    <location>
        <begin position="157"/>
        <end position="183"/>
    </location>
</feature>